<feature type="domain" description="ATPase AAA-type core" evidence="1">
    <location>
        <begin position="359"/>
        <end position="428"/>
    </location>
</feature>
<name>A0A9P7EAM6_9AGAM</name>
<dbReference type="InterPro" id="IPR027417">
    <property type="entry name" value="P-loop_NTPase"/>
</dbReference>
<comment type="caution">
    <text evidence="2">The sequence shown here is derived from an EMBL/GenBank/DDBJ whole genome shotgun (WGS) entry which is preliminary data.</text>
</comment>
<dbReference type="Gene3D" id="3.40.50.300">
    <property type="entry name" value="P-loop containing nucleotide triphosphate hydrolases"/>
    <property type="match status" value="1"/>
</dbReference>
<evidence type="ECO:0000259" key="1">
    <source>
        <dbReference type="Pfam" id="PF00004"/>
    </source>
</evidence>
<dbReference type="InterPro" id="IPR003959">
    <property type="entry name" value="ATPase_AAA_core"/>
</dbReference>
<keyword evidence="3" id="KW-1185">Reference proteome</keyword>
<dbReference type="GO" id="GO:0005524">
    <property type="term" value="F:ATP binding"/>
    <property type="evidence" value="ECO:0007669"/>
    <property type="project" value="InterPro"/>
</dbReference>
<evidence type="ECO:0000313" key="2">
    <source>
        <dbReference type="EMBL" id="KAG1815757.1"/>
    </source>
</evidence>
<dbReference type="EMBL" id="JABBWG010000018">
    <property type="protein sequence ID" value="KAG1815757.1"/>
    <property type="molecule type" value="Genomic_DNA"/>
</dbReference>
<dbReference type="PANTHER" id="PTHR46411">
    <property type="entry name" value="FAMILY ATPASE, PUTATIVE-RELATED"/>
    <property type="match status" value="1"/>
</dbReference>
<proteinExistence type="predicted"/>
<sequence>MSDSDTVPLQYTQNAIPSEGVNVAEDAKTASEDKRRKLRIVTYSVSDMVCTKLLDCSDYSLTCKHRDCGAKVWRPYDPSFIKPVPQHEDLNNYFYLDIRYRNEQSPPELVVSNFSRVLSDFLRVALAATPSRVVSSKKTRSIFFWIFFARIDDLRADLADVRDVLASNLAGGDFKQKANGMGYTDALGPHKTEEDARRYFEDVAEHFGVLLGMIEKEFEPTTQELELQLSYGHIAFDLLRYYFERDVKYYTLQKDDLTGFTLSNTCYNKDSTDEEIPDVPEGEHVQLPAFVNGFELKSKQWKLFHVENIDDIRFDEKAWDHLVVDDDVKGTCRCTNNVSMSQHLMSDVITGEGGGLIALLHGPPGTGNTLTAEAVAEHLQRPLYIVSSPELSTERSQLESTLSRILKLAATWEAVVLIDEADVFLEQSLHDLKRNALVSVALSLEYHRGFPIAIKYPELDASARLTIWQKFFELAGCPLWGSESKEFVDVDGKEPRRYVSLSDLEVLAPFNGRTIKNLVRTAQTSALSA</sequence>
<dbReference type="RefSeq" id="XP_041192688.1">
    <property type="nucleotide sequence ID" value="XM_041340266.1"/>
</dbReference>
<dbReference type="GeneID" id="64634282"/>
<organism evidence="2 3">
    <name type="scientific">Suillus subaureus</name>
    <dbReference type="NCBI Taxonomy" id="48587"/>
    <lineage>
        <taxon>Eukaryota</taxon>
        <taxon>Fungi</taxon>
        <taxon>Dikarya</taxon>
        <taxon>Basidiomycota</taxon>
        <taxon>Agaricomycotina</taxon>
        <taxon>Agaricomycetes</taxon>
        <taxon>Agaricomycetidae</taxon>
        <taxon>Boletales</taxon>
        <taxon>Suillineae</taxon>
        <taxon>Suillaceae</taxon>
        <taxon>Suillus</taxon>
    </lineage>
</organism>
<protein>
    <recommendedName>
        <fullName evidence="1">ATPase AAA-type core domain-containing protein</fullName>
    </recommendedName>
</protein>
<gene>
    <name evidence="2" type="ORF">BJ212DRAFT_1481513</name>
</gene>
<accession>A0A9P7EAM6</accession>
<evidence type="ECO:0000313" key="3">
    <source>
        <dbReference type="Proteomes" id="UP000807769"/>
    </source>
</evidence>
<dbReference type="Proteomes" id="UP000807769">
    <property type="component" value="Unassembled WGS sequence"/>
</dbReference>
<dbReference type="OrthoDB" id="10042665at2759"/>
<dbReference type="Pfam" id="PF00004">
    <property type="entry name" value="AAA"/>
    <property type="match status" value="1"/>
</dbReference>
<reference evidence="2" key="1">
    <citation type="journal article" date="2020" name="New Phytol.">
        <title>Comparative genomics reveals dynamic genome evolution in host specialist ectomycorrhizal fungi.</title>
        <authorList>
            <person name="Lofgren L.A."/>
            <person name="Nguyen N.H."/>
            <person name="Vilgalys R."/>
            <person name="Ruytinx J."/>
            <person name="Liao H.L."/>
            <person name="Branco S."/>
            <person name="Kuo A."/>
            <person name="LaButti K."/>
            <person name="Lipzen A."/>
            <person name="Andreopoulos W."/>
            <person name="Pangilinan J."/>
            <person name="Riley R."/>
            <person name="Hundley H."/>
            <person name="Na H."/>
            <person name="Barry K."/>
            <person name="Grigoriev I.V."/>
            <person name="Stajich J.E."/>
            <person name="Kennedy P.G."/>
        </authorList>
    </citation>
    <scope>NUCLEOTIDE SEQUENCE</scope>
    <source>
        <strain evidence="2">MN1</strain>
    </source>
</reference>
<dbReference type="AlphaFoldDB" id="A0A9P7EAM6"/>
<dbReference type="GO" id="GO:0016887">
    <property type="term" value="F:ATP hydrolysis activity"/>
    <property type="evidence" value="ECO:0007669"/>
    <property type="project" value="InterPro"/>
</dbReference>
<dbReference type="SUPFAM" id="SSF52540">
    <property type="entry name" value="P-loop containing nucleoside triphosphate hydrolases"/>
    <property type="match status" value="1"/>
</dbReference>
<dbReference type="PANTHER" id="PTHR46411:SF3">
    <property type="entry name" value="AAA+ ATPASE DOMAIN-CONTAINING PROTEIN"/>
    <property type="match status" value="1"/>
</dbReference>